<dbReference type="NCBIfam" id="TIGR00177">
    <property type="entry name" value="molyb_syn"/>
    <property type="match status" value="1"/>
</dbReference>
<evidence type="ECO:0000256" key="3">
    <source>
        <dbReference type="ARBA" id="ARBA00047317"/>
    </source>
</evidence>
<dbReference type="SUPFAM" id="SSF63867">
    <property type="entry name" value="MoeA C-terminal domain-like"/>
    <property type="match status" value="1"/>
</dbReference>
<dbReference type="PANTHER" id="PTHR10192:SF5">
    <property type="entry name" value="GEPHYRIN"/>
    <property type="match status" value="1"/>
</dbReference>
<dbReference type="SUPFAM" id="SSF53218">
    <property type="entry name" value="Molybdenum cofactor biosynthesis proteins"/>
    <property type="match status" value="1"/>
</dbReference>
<evidence type="ECO:0000256" key="2">
    <source>
        <dbReference type="ARBA" id="ARBA00010763"/>
    </source>
</evidence>
<evidence type="ECO:0000256" key="1">
    <source>
        <dbReference type="ARBA" id="ARBA00002901"/>
    </source>
</evidence>
<protein>
    <recommendedName>
        <fullName evidence="4">Molybdopterin molybdenumtransferase</fullName>
        <ecNumber evidence="4">2.10.1.1</ecNumber>
    </recommendedName>
</protein>
<dbReference type="InterPro" id="IPR005110">
    <property type="entry name" value="MoeA_linker/N"/>
</dbReference>
<dbReference type="PANTHER" id="PTHR10192">
    <property type="entry name" value="MOLYBDOPTERIN BIOSYNTHESIS PROTEIN"/>
    <property type="match status" value="1"/>
</dbReference>
<accession>A0A366MSL7</accession>
<dbReference type="SUPFAM" id="SSF63882">
    <property type="entry name" value="MoeA N-terminal region -like"/>
    <property type="match status" value="1"/>
</dbReference>
<dbReference type="Gene3D" id="2.170.190.11">
    <property type="entry name" value="Molybdopterin biosynthesis moea protein, domain 3"/>
    <property type="match status" value="1"/>
</dbReference>
<dbReference type="GO" id="GO:0061599">
    <property type="term" value="F:molybdopterin molybdotransferase activity"/>
    <property type="evidence" value="ECO:0007669"/>
    <property type="project" value="UniProtKB-UniRule"/>
</dbReference>
<gene>
    <name evidence="6" type="ORF">CRU91_05525</name>
</gene>
<comment type="function">
    <text evidence="1 4">Catalyzes the insertion of molybdate into adenylated molybdopterin with the concomitant release of AMP.</text>
</comment>
<dbReference type="Pfam" id="PF00994">
    <property type="entry name" value="MoCF_biosynth"/>
    <property type="match status" value="1"/>
</dbReference>
<dbReference type="OrthoDB" id="9804758at2"/>
<dbReference type="AlphaFoldDB" id="A0A366MSL7"/>
<dbReference type="CDD" id="cd00887">
    <property type="entry name" value="MoeA"/>
    <property type="match status" value="1"/>
</dbReference>
<dbReference type="InterPro" id="IPR036688">
    <property type="entry name" value="MoeA_C_domain_IV_sf"/>
</dbReference>
<dbReference type="UniPathway" id="UPA00344"/>
<dbReference type="InterPro" id="IPR038987">
    <property type="entry name" value="MoeA-like"/>
</dbReference>
<dbReference type="GO" id="GO:0046872">
    <property type="term" value="F:metal ion binding"/>
    <property type="evidence" value="ECO:0007669"/>
    <property type="project" value="UniProtKB-UniRule"/>
</dbReference>
<keyword evidence="7" id="KW-1185">Reference proteome</keyword>
<comment type="catalytic activity">
    <reaction evidence="3">
        <text>adenylyl-molybdopterin + molybdate = Mo-molybdopterin + AMP + H(+)</text>
        <dbReference type="Rhea" id="RHEA:35047"/>
        <dbReference type="ChEBI" id="CHEBI:15378"/>
        <dbReference type="ChEBI" id="CHEBI:36264"/>
        <dbReference type="ChEBI" id="CHEBI:62727"/>
        <dbReference type="ChEBI" id="CHEBI:71302"/>
        <dbReference type="ChEBI" id="CHEBI:456215"/>
        <dbReference type="EC" id="2.10.1.1"/>
    </reaction>
</comment>
<dbReference type="Gene3D" id="3.40.980.10">
    <property type="entry name" value="MoaB/Mog-like domain"/>
    <property type="match status" value="1"/>
</dbReference>
<dbReference type="GO" id="GO:0006777">
    <property type="term" value="P:Mo-molybdopterin cofactor biosynthetic process"/>
    <property type="evidence" value="ECO:0007669"/>
    <property type="project" value="UniProtKB-UniRule"/>
</dbReference>
<keyword evidence="4" id="KW-0500">Molybdenum</keyword>
<dbReference type="Gene3D" id="2.40.340.10">
    <property type="entry name" value="MoeA, C-terminal, domain IV"/>
    <property type="match status" value="1"/>
</dbReference>
<dbReference type="InterPro" id="IPR036135">
    <property type="entry name" value="MoeA_linker/N_sf"/>
</dbReference>
<keyword evidence="4" id="KW-0479">Metal-binding</keyword>
<proteinExistence type="inferred from homology"/>
<dbReference type="EMBL" id="PDKB01000007">
    <property type="protein sequence ID" value="RBQ29288.1"/>
    <property type="molecule type" value="Genomic_DNA"/>
</dbReference>
<comment type="caution">
    <text evidence="6">The sequence shown here is derived from an EMBL/GenBank/DDBJ whole genome shotgun (WGS) entry which is preliminary data.</text>
</comment>
<dbReference type="GO" id="GO:0005829">
    <property type="term" value="C:cytosol"/>
    <property type="evidence" value="ECO:0007669"/>
    <property type="project" value="TreeGrafter"/>
</dbReference>
<comment type="pathway">
    <text evidence="4">Cofactor biosynthesis; molybdopterin biosynthesis.</text>
</comment>
<comment type="similarity">
    <text evidence="2 4">Belongs to the MoeA family.</text>
</comment>
<organism evidence="6 7">
    <name type="scientific">Aliarcobacter vitoriensis</name>
    <dbReference type="NCBI Taxonomy" id="2011099"/>
    <lineage>
        <taxon>Bacteria</taxon>
        <taxon>Pseudomonadati</taxon>
        <taxon>Campylobacterota</taxon>
        <taxon>Epsilonproteobacteria</taxon>
        <taxon>Campylobacterales</taxon>
        <taxon>Arcobacteraceae</taxon>
        <taxon>Aliarcobacter</taxon>
    </lineage>
</organism>
<dbReference type="SMART" id="SM00852">
    <property type="entry name" value="MoCF_biosynth"/>
    <property type="match status" value="1"/>
</dbReference>
<dbReference type="InterPro" id="IPR001453">
    <property type="entry name" value="MoaB/Mog_dom"/>
</dbReference>
<reference evidence="6 7" key="1">
    <citation type="submission" date="2017-10" db="EMBL/GenBank/DDBJ databases">
        <title>Genomics of the genus Arcobacter.</title>
        <authorList>
            <person name="Perez-Cataluna A."/>
            <person name="Figueras M.J."/>
        </authorList>
    </citation>
    <scope>NUCLEOTIDE SEQUENCE [LARGE SCALE GENOMIC DNA]</scope>
    <source>
        <strain evidence="6 7">CECT 9230</strain>
    </source>
</reference>
<dbReference type="Proteomes" id="UP000252669">
    <property type="component" value="Unassembled WGS sequence"/>
</dbReference>
<keyword evidence="4" id="KW-0460">Magnesium</keyword>
<dbReference type="EC" id="2.10.1.1" evidence="4"/>
<name>A0A366MSL7_9BACT</name>
<feature type="domain" description="MoaB/Mog" evidence="5">
    <location>
        <begin position="181"/>
        <end position="318"/>
    </location>
</feature>
<evidence type="ECO:0000313" key="6">
    <source>
        <dbReference type="EMBL" id="RBQ29288.1"/>
    </source>
</evidence>
<evidence type="ECO:0000256" key="4">
    <source>
        <dbReference type="RuleBase" id="RU365090"/>
    </source>
</evidence>
<evidence type="ECO:0000313" key="7">
    <source>
        <dbReference type="Proteomes" id="UP000252669"/>
    </source>
</evidence>
<evidence type="ECO:0000259" key="5">
    <source>
        <dbReference type="SMART" id="SM00852"/>
    </source>
</evidence>
<dbReference type="InterPro" id="IPR036425">
    <property type="entry name" value="MoaB/Mog-like_dom_sf"/>
</dbReference>
<sequence length="413" mass="46081">MKERLNYLDFKEACKTSLELVNSTNKTEIIDFIYSLGRVASKDIVCVKNLPSFNNSAMDGFAIKYSDAGKTLRIKDTIFAGDKREFESLEENECYKIMTGAKTPSDIDTIVPIEFCENVLKDSVTIPQNIKKGANLRLKGEELKQGDIIIKKGEKINSSHIALFSSQGLTQIDVFKKIKIAILSTGNELKEPWEKADDEEIYNCNAFAIDAQLKEKNFESTYCGVIPDSLEKSIEFIKNLRDFDIIVTSGGISMGDADFVAQAFLKCGLKIAYHGVNLKPGRAMMMGTLNHSLVISLPGNPLAAMINCYLFVIPILKKFQGEIAFYHDFTFALNKKEFNVKQNRTEAVLGKIVNGEFIVTRDNKYGSGMISAVFESNSLVVSSGNSETIKDNCNIKILEFNGKYISKKVDFIN</sequence>
<keyword evidence="4" id="KW-0808">Transferase</keyword>
<dbReference type="Pfam" id="PF03453">
    <property type="entry name" value="MoeA_N"/>
    <property type="match status" value="1"/>
</dbReference>
<dbReference type="Gene3D" id="3.90.105.10">
    <property type="entry name" value="Molybdopterin biosynthesis moea protein, domain 2"/>
    <property type="match status" value="1"/>
</dbReference>
<keyword evidence="4" id="KW-0501">Molybdenum cofactor biosynthesis</keyword>
<comment type="cofactor">
    <cofactor evidence="4">
        <name>Mg(2+)</name>
        <dbReference type="ChEBI" id="CHEBI:18420"/>
    </cofactor>
</comment>
<dbReference type="RefSeq" id="WP_113894213.1">
    <property type="nucleotide sequence ID" value="NZ_JANJGA010000025.1"/>
</dbReference>